<dbReference type="Pfam" id="PF08368">
    <property type="entry name" value="FAST_2"/>
    <property type="match status" value="1"/>
</dbReference>
<proteinExistence type="predicted"/>
<dbReference type="GO" id="GO:0044528">
    <property type="term" value="P:regulation of mitochondrial mRNA stability"/>
    <property type="evidence" value="ECO:0007669"/>
    <property type="project" value="InterPro"/>
</dbReference>
<protein>
    <recommendedName>
        <fullName evidence="3">RAP domain-containing protein</fullName>
    </recommendedName>
</protein>
<organism evidence="4 5">
    <name type="scientific">Coregonus suidteri</name>
    <dbReference type="NCBI Taxonomy" id="861788"/>
    <lineage>
        <taxon>Eukaryota</taxon>
        <taxon>Metazoa</taxon>
        <taxon>Chordata</taxon>
        <taxon>Craniata</taxon>
        <taxon>Vertebrata</taxon>
        <taxon>Euteleostomi</taxon>
        <taxon>Actinopterygii</taxon>
        <taxon>Neopterygii</taxon>
        <taxon>Teleostei</taxon>
        <taxon>Protacanthopterygii</taxon>
        <taxon>Salmoniformes</taxon>
        <taxon>Salmonidae</taxon>
        <taxon>Coregoninae</taxon>
        <taxon>Coregonus</taxon>
    </lineage>
</organism>
<dbReference type="PANTHER" id="PTHR21228:SF70">
    <property type="entry name" value="FAST KINASE DOMAIN-CONTAINING PROTEIN 5, MITOCHONDRIAL"/>
    <property type="match status" value="1"/>
</dbReference>
<dbReference type="AlphaFoldDB" id="A0AAN8L235"/>
<dbReference type="Proteomes" id="UP001356427">
    <property type="component" value="Unassembled WGS sequence"/>
</dbReference>
<dbReference type="PROSITE" id="PS51286">
    <property type="entry name" value="RAP"/>
    <property type="match status" value="1"/>
</dbReference>
<evidence type="ECO:0000313" key="5">
    <source>
        <dbReference type="Proteomes" id="UP001356427"/>
    </source>
</evidence>
<keyword evidence="2" id="KW-0496">Mitochondrion</keyword>
<dbReference type="Pfam" id="PF06743">
    <property type="entry name" value="FAST_1"/>
    <property type="match status" value="1"/>
</dbReference>
<comment type="caution">
    <text evidence="4">The sequence shown here is derived from an EMBL/GenBank/DDBJ whole genome shotgun (WGS) entry which is preliminary data.</text>
</comment>
<dbReference type="InterPro" id="IPR050870">
    <property type="entry name" value="FAST_kinase"/>
</dbReference>
<evidence type="ECO:0000256" key="1">
    <source>
        <dbReference type="ARBA" id="ARBA00004173"/>
    </source>
</evidence>
<gene>
    <name evidence="4" type="ORF">J4Q44_G00241140</name>
</gene>
<dbReference type="SMART" id="SM00952">
    <property type="entry name" value="RAP"/>
    <property type="match status" value="1"/>
</dbReference>
<comment type="subcellular location">
    <subcellularLocation>
        <location evidence="1">Mitochondrion</location>
    </subcellularLocation>
</comment>
<name>A0AAN8L235_9TELE</name>
<keyword evidence="5" id="KW-1185">Reference proteome</keyword>
<sequence length="838" mass="94441">MGLGNLENDFVKSGVKEILLLSLLRWMSAGALCHVARLRHLSLALHRQFLRARYLHNAYGEPETEGLDEEDGREGVLPGGYRLQYNPSSYHRPQRDPGASLSRLEMEEEEQCRSTLTSAFRQQSNRYSVSSSRRLSSTKNTLLDLAFNRGTGAKAETAPLYRTEPLTPDVKGDPRAFQTCRPEYSTMTLDLSQRPAPVHSKQAFFLLHKVTVLKGSMEPVDITGFLTKLSHLHPDQTPLVRGDTRFIMLLRYSVENLRHFSHSQLLEVLRSFVWLGLPPTHSMLGLYEAELGRRAGEMGLHQLLLAADLWRCLGRSVPQYLQCLYDCASLHLGQVGVPEIVQLLYVMGEGRRCPKELVHPLEQILMRHLDQLEPEEVGAVCLGLFKSQTALSEGAVNRLVDRAHSLVYEMSDFAMVNVMKLLRFSYLDHRAWLEVMAHEVPRRAPSMGVQGLMHVALACSALHYRNERILLAVAERLPSLVPHCRSKDSGKLLWAFGTLGVLPSQCPNFYPSLIEALRQREAEFQRYPEHLLTGLLGLAFICQLPEDLVALALSPEFVSLATRSKQLELKKDLFTLDGTVALELPHWTGPRLSRELREETTEMLWRFAQKDVCQKVEVLEAEAVLRDLLGGEEFVSKRMILPHTRSIDLEVHLNPVGQPLPVTSAQTYPISTPDWSTSSGSSTQGWERINTGVTLTEDLLTQLTNGRKTPLPPTQASQLPLLRRTEPDEGGGLFSVGVDLTDGLVGALTKRSNPGPLPRDSHKASKAPIRLAIQVTNRNHYCYRSPQLLGLHAMKRRQLKLAGYRVVELPHREWFPLLRRTRAEKLAYMHCKVYGTLD</sequence>
<dbReference type="InterPro" id="IPR013584">
    <property type="entry name" value="RAP"/>
</dbReference>
<dbReference type="GO" id="GO:0003723">
    <property type="term" value="F:RNA binding"/>
    <property type="evidence" value="ECO:0007669"/>
    <property type="project" value="TreeGrafter"/>
</dbReference>
<evidence type="ECO:0000313" key="4">
    <source>
        <dbReference type="EMBL" id="KAK6305334.1"/>
    </source>
</evidence>
<evidence type="ECO:0000259" key="3">
    <source>
        <dbReference type="PROSITE" id="PS51286"/>
    </source>
</evidence>
<dbReference type="InterPro" id="IPR013579">
    <property type="entry name" value="FAST_2"/>
</dbReference>
<dbReference type="Pfam" id="PF08373">
    <property type="entry name" value="RAP"/>
    <property type="match status" value="1"/>
</dbReference>
<dbReference type="GO" id="GO:0000963">
    <property type="term" value="P:mitochondrial RNA processing"/>
    <property type="evidence" value="ECO:0007669"/>
    <property type="project" value="TreeGrafter"/>
</dbReference>
<dbReference type="InterPro" id="IPR010622">
    <property type="entry name" value="FAST_Leu-rich"/>
</dbReference>
<accession>A0AAN8L235</accession>
<dbReference type="GO" id="GO:0005759">
    <property type="term" value="C:mitochondrial matrix"/>
    <property type="evidence" value="ECO:0007669"/>
    <property type="project" value="TreeGrafter"/>
</dbReference>
<dbReference type="PANTHER" id="PTHR21228">
    <property type="entry name" value="FAST LEU-RICH DOMAIN-CONTAINING"/>
    <property type="match status" value="1"/>
</dbReference>
<dbReference type="EMBL" id="JAGTTL010000022">
    <property type="protein sequence ID" value="KAK6305334.1"/>
    <property type="molecule type" value="Genomic_DNA"/>
</dbReference>
<reference evidence="4 5" key="1">
    <citation type="submission" date="2021-04" db="EMBL/GenBank/DDBJ databases">
        <authorList>
            <person name="De Guttry C."/>
            <person name="Zahm M."/>
            <person name="Klopp C."/>
            <person name="Cabau C."/>
            <person name="Louis A."/>
            <person name="Berthelot C."/>
            <person name="Parey E."/>
            <person name="Roest Crollius H."/>
            <person name="Montfort J."/>
            <person name="Robinson-Rechavi M."/>
            <person name="Bucao C."/>
            <person name="Bouchez O."/>
            <person name="Gislard M."/>
            <person name="Lluch J."/>
            <person name="Milhes M."/>
            <person name="Lampietro C."/>
            <person name="Lopez Roques C."/>
            <person name="Donnadieu C."/>
            <person name="Braasch I."/>
            <person name="Desvignes T."/>
            <person name="Postlethwait J."/>
            <person name="Bobe J."/>
            <person name="Wedekind C."/>
            <person name="Guiguen Y."/>
        </authorList>
    </citation>
    <scope>NUCLEOTIDE SEQUENCE [LARGE SCALE GENOMIC DNA]</scope>
    <source>
        <strain evidence="4">Cs_M1</strain>
        <tissue evidence="4">Blood</tissue>
    </source>
</reference>
<feature type="domain" description="RAP" evidence="3">
    <location>
        <begin position="771"/>
        <end position="831"/>
    </location>
</feature>
<evidence type="ECO:0000256" key="2">
    <source>
        <dbReference type="ARBA" id="ARBA00023128"/>
    </source>
</evidence>
<dbReference type="GO" id="GO:0035770">
    <property type="term" value="C:ribonucleoprotein granule"/>
    <property type="evidence" value="ECO:0007669"/>
    <property type="project" value="TreeGrafter"/>
</dbReference>